<dbReference type="Proteomes" id="UP000063063">
    <property type="component" value="Chromosome 22"/>
</dbReference>
<keyword evidence="2" id="KW-1185">Reference proteome</keyword>
<accession>A0A088RQW2</accession>
<gene>
    <name evidence="1" type="ORF">LPMP_220640</name>
</gene>
<dbReference type="EMBL" id="CP009391">
    <property type="protein sequence ID" value="AIN98358.1"/>
    <property type="molecule type" value="Genomic_DNA"/>
</dbReference>
<name>A0A088RQW2_LEIPA</name>
<dbReference type="VEuPathDB" id="TriTrypDB:LPMP_220640"/>
<sequence>MLRACLWDHVTLPYTPPSPCVLFYLVPGDPVWRVSVPNARGEYPDLVPGLPYQEWHGMEPHYLQEYAPPSLNIHQSAEVAWEELPTPPFDDFKRFLASSENAAAK</sequence>
<protein>
    <submittedName>
        <fullName evidence="1">Uncharacterized protein</fullName>
    </submittedName>
</protein>
<proteinExistence type="predicted"/>
<organism evidence="1 2">
    <name type="scientific">Leishmania panamensis</name>
    <dbReference type="NCBI Taxonomy" id="5679"/>
    <lineage>
        <taxon>Eukaryota</taxon>
        <taxon>Discoba</taxon>
        <taxon>Euglenozoa</taxon>
        <taxon>Kinetoplastea</taxon>
        <taxon>Metakinetoplastina</taxon>
        <taxon>Trypanosomatida</taxon>
        <taxon>Trypanosomatidae</taxon>
        <taxon>Leishmaniinae</taxon>
        <taxon>Leishmania</taxon>
        <taxon>Leishmania guyanensis species complex</taxon>
    </lineage>
</organism>
<evidence type="ECO:0000313" key="2">
    <source>
        <dbReference type="Proteomes" id="UP000063063"/>
    </source>
</evidence>
<evidence type="ECO:0000313" key="1">
    <source>
        <dbReference type="EMBL" id="AIN98358.1"/>
    </source>
</evidence>
<dbReference type="RefSeq" id="XP_010699065.1">
    <property type="nucleotide sequence ID" value="XM_010700763.1"/>
</dbReference>
<dbReference type="eggNOG" id="ENOG502SB91">
    <property type="taxonomic scope" value="Eukaryota"/>
</dbReference>
<reference evidence="1 2" key="1">
    <citation type="journal article" date="2015" name="Sci. Rep.">
        <title>The genome of Leishmania panamensis: insights into genomics of the L. (Viannia) subgenus.</title>
        <authorList>
            <person name="Llanes A."/>
            <person name="Restrepo C.M."/>
            <person name="Vecchio G.D."/>
            <person name="Anguizola F.J."/>
            <person name="Lleonart R."/>
        </authorList>
    </citation>
    <scope>NUCLEOTIDE SEQUENCE [LARGE SCALE GENOMIC DNA]</scope>
    <source>
        <strain evidence="1 2">MHOM/PA/94/PSC-1</strain>
    </source>
</reference>
<dbReference type="OrthoDB" id="274732at2759"/>
<dbReference type="KEGG" id="lpan:LPMP_220640"/>
<dbReference type="VEuPathDB" id="TriTrypDB:LPAL13_220011400"/>
<dbReference type="GeneID" id="22575110"/>
<dbReference type="AlphaFoldDB" id="A0A088RQW2"/>